<protein>
    <recommendedName>
        <fullName evidence="3">BON domain-containing protein</fullName>
    </recommendedName>
</protein>
<organism evidence="1 2">
    <name type="scientific">Streptomyces subrutilus</name>
    <dbReference type="NCBI Taxonomy" id="36818"/>
    <lineage>
        <taxon>Bacteria</taxon>
        <taxon>Bacillati</taxon>
        <taxon>Actinomycetota</taxon>
        <taxon>Actinomycetes</taxon>
        <taxon>Kitasatosporales</taxon>
        <taxon>Streptomycetaceae</taxon>
        <taxon>Streptomyces</taxon>
    </lineage>
</organism>
<dbReference type="AlphaFoldDB" id="A0A1E5PMD6"/>
<reference evidence="1 2" key="1">
    <citation type="submission" date="2016-08" db="EMBL/GenBank/DDBJ databases">
        <title>The complete genome of Streptomyces subrutilus 10-1-1.</title>
        <authorList>
            <person name="Chen X."/>
        </authorList>
    </citation>
    <scope>NUCLEOTIDE SEQUENCE [LARGE SCALE GENOMIC DNA]</scope>
    <source>
        <strain evidence="1 2">10-1-1</strain>
    </source>
</reference>
<comment type="caution">
    <text evidence="1">The sequence shown here is derived from an EMBL/GenBank/DDBJ whole genome shotgun (WGS) entry which is preliminary data.</text>
</comment>
<dbReference type="STRING" id="36818.BGK67_03455"/>
<dbReference type="OrthoDB" id="4322570at2"/>
<proteinExistence type="predicted"/>
<keyword evidence="2" id="KW-1185">Reference proteome</keyword>
<sequence>MTSVGKIEYRVQRLRERLAREDISELGVRIDVRGAGALIWGHVSGADTRAAVLRIAAEELAGVDWQEDLTVNRATPPDHAEELS</sequence>
<name>A0A1E5PMD6_9ACTN</name>
<dbReference type="Proteomes" id="UP000095705">
    <property type="component" value="Unassembled WGS sequence"/>
</dbReference>
<evidence type="ECO:0000313" key="1">
    <source>
        <dbReference type="EMBL" id="OEJ30532.1"/>
    </source>
</evidence>
<evidence type="ECO:0000313" key="2">
    <source>
        <dbReference type="Proteomes" id="UP000095705"/>
    </source>
</evidence>
<dbReference type="RefSeq" id="WP_069918678.1">
    <property type="nucleotide sequence ID" value="NZ_MEHK01000001.1"/>
</dbReference>
<accession>A0A1E5PMD6</accession>
<dbReference type="EMBL" id="MEHK01000001">
    <property type="protein sequence ID" value="OEJ30532.1"/>
    <property type="molecule type" value="Genomic_DNA"/>
</dbReference>
<evidence type="ECO:0008006" key="3">
    <source>
        <dbReference type="Google" id="ProtNLM"/>
    </source>
</evidence>
<gene>
    <name evidence="1" type="ORF">BGK67_03455</name>
</gene>